<evidence type="ECO:0000256" key="5">
    <source>
        <dbReference type="ARBA" id="ARBA00022989"/>
    </source>
</evidence>
<feature type="transmembrane region" description="Helical" evidence="8">
    <location>
        <begin position="150"/>
        <end position="168"/>
    </location>
</feature>
<dbReference type="EMBL" id="JOWA01000086">
    <property type="protein sequence ID" value="KEZ45120.1"/>
    <property type="molecule type" value="Genomic_DNA"/>
</dbReference>
<comment type="subcellular location">
    <subcellularLocation>
        <location evidence="1">Membrane</location>
        <topology evidence="1">Multi-pass membrane protein</topology>
    </subcellularLocation>
</comment>
<keyword evidence="3 8" id="KW-0812">Transmembrane</keyword>
<dbReference type="FunFam" id="1.20.1740.10:FF:000001">
    <property type="entry name" value="Amino acid permease"/>
    <property type="match status" value="1"/>
</dbReference>
<feature type="transmembrane region" description="Helical" evidence="8">
    <location>
        <begin position="335"/>
        <end position="356"/>
    </location>
</feature>
<keyword evidence="4" id="KW-0029">Amino-acid transport</keyword>
<evidence type="ECO:0000313" key="10">
    <source>
        <dbReference type="EMBL" id="KEZ45120.1"/>
    </source>
</evidence>
<feature type="transmembrane region" description="Helical" evidence="8">
    <location>
        <begin position="44"/>
        <end position="65"/>
    </location>
</feature>
<dbReference type="InterPro" id="IPR004840">
    <property type="entry name" value="Amino_acid_permease_CS"/>
</dbReference>
<dbReference type="KEGG" id="sapo:SAPIO_CDS2555"/>
<evidence type="ECO:0000256" key="1">
    <source>
        <dbReference type="ARBA" id="ARBA00004141"/>
    </source>
</evidence>
<dbReference type="OrthoDB" id="3900342at2759"/>
<accession>A0A084GCQ8</accession>
<evidence type="ECO:0000256" key="4">
    <source>
        <dbReference type="ARBA" id="ARBA00022970"/>
    </source>
</evidence>
<dbReference type="HOGENOM" id="CLU_007946_12_1_1"/>
<dbReference type="OMA" id="NSDMYVC"/>
<feature type="transmembrane region" description="Helical" evidence="8">
    <location>
        <begin position="376"/>
        <end position="395"/>
    </location>
</feature>
<keyword evidence="11" id="KW-1185">Reference proteome</keyword>
<evidence type="ECO:0000256" key="2">
    <source>
        <dbReference type="ARBA" id="ARBA00022448"/>
    </source>
</evidence>
<dbReference type="InterPro" id="IPR050524">
    <property type="entry name" value="APC_YAT"/>
</dbReference>
<dbReference type="Pfam" id="PF00324">
    <property type="entry name" value="AA_permease"/>
    <property type="match status" value="1"/>
</dbReference>
<keyword evidence="2" id="KW-0813">Transport</keyword>
<dbReference type="Gene3D" id="1.20.1740.10">
    <property type="entry name" value="Amino acid/polyamine transporter I"/>
    <property type="match status" value="1"/>
</dbReference>
<dbReference type="PANTHER" id="PTHR43341:SF9">
    <property type="entry name" value="DICARBOXYLIC AMINO ACID PERMEASE"/>
    <property type="match status" value="1"/>
</dbReference>
<evidence type="ECO:0000313" key="11">
    <source>
        <dbReference type="Proteomes" id="UP000028545"/>
    </source>
</evidence>
<dbReference type="InterPro" id="IPR004841">
    <property type="entry name" value="AA-permease/SLC12A_dom"/>
</dbReference>
<feature type="transmembrane region" description="Helical" evidence="8">
    <location>
        <begin position="466"/>
        <end position="487"/>
    </location>
</feature>
<dbReference type="GO" id="GO:0016020">
    <property type="term" value="C:membrane"/>
    <property type="evidence" value="ECO:0007669"/>
    <property type="project" value="UniProtKB-SubCell"/>
</dbReference>
<proteinExistence type="predicted"/>
<feature type="transmembrane region" description="Helical" evidence="8">
    <location>
        <begin position="425"/>
        <end position="446"/>
    </location>
</feature>
<reference evidence="10 11" key="1">
    <citation type="journal article" date="2014" name="Genome Announc.">
        <title>Draft genome sequence of the pathogenic fungus Scedosporium apiospermum.</title>
        <authorList>
            <person name="Vandeputte P."/>
            <person name="Ghamrawi S."/>
            <person name="Rechenmann M."/>
            <person name="Iltis A."/>
            <person name="Giraud S."/>
            <person name="Fleury M."/>
            <person name="Thornton C."/>
            <person name="Delhaes L."/>
            <person name="Meyer W."/>
            <person name="Papon N."/>
            <person name="Bouchara J.P."/>
        </authorList>
    </citation>
    <scope>NUCLEOTIDE SEQUENCE [LARGE SCALE GENOMIC DNA]</scope>
    <source>
        <strain evidence="10 11">IHEM 14462</strain>
    </source>
</reference>
<organism evidence="10 11">
    <name type="scientific">Pseudallescheria apiosperma</name>
    <name type="common">Scedosporium apiospermum</name>
    <dbReference type="NCBI Taxonomy" id="563466"/>
    <lineage>
        <taxon>Eukaryota</taxon>
        <taxon>Fungi</taxon>
        <taxon>Dikarya</taxon>
        <taxon>Ascomycota</taxon>
        <taxon>Pezizomycotina</taxon>
        <taxon>Sordariomycetes</taxon>
        <taxon>Hypocreomycetidae</taxon>
        <taxon>Microascales</taxon>
        <taxon>Microascaceae</taxon>
        <taxon>Scedosporium</taxon>
    </lineage>
</organism>
<feature type="transmembrane region" description="Helical" evidence="8">
    <location>
        <begin position="499"/>
        <end position="517"/>
    </location>
</feature>
<protein>
    <submittedName>
        <fullName evidence="10">Dicarboxylic amino acid permease</fullName>
    </submittedName>
</protein>
<dbReference type="PANTHER" id="PTHR43341">
    <property type="entry name" value="AMINO ACID PERMEASE"/>
    <property type="match status" value="1"/>
</dbReference>
<dbReference type="GO" id="GO:0015171">
    <property type="term" value="F:amino acid transmembrane transporter activity"/>
    <property type="evidence" value="ECO:0007669"/>
    <property type="project" value="TreeGrafter"/>
</dbReference>
<dbReference type="AlphaFoldDB" id="A0A084GCQ8"/>
<feature type="transmembrane region" description="Helical" evidence="8">
    <location>
        <begin position="276"/>
        <end position="294"/>
    </location>
</feature>
<dbReference type="RefSeq" id="XP_016644919.1">
    <property type="nucleotide sequence ID" value="XM_016785543.1"/>
</dbReference>
<feature type="compositionally biased region" description="Polar residues" evidence="7">
    <location>
        <begin position="1"/>
        <end position="13"/>
    </location>
</feature>
<dbReference type="VEuPathDB" id="FungiDB:SAPIO_CDS2555"/>
<evidence type="ECO:0000256" key="7">
    <source>
        <dbReference type="SAM" id="MobiDB-lite"/>
    </source>
</evidence>
<sequence length="577" mass="62301">MSDSKIGSQPNTTQHEDIEPTEKHVSLEDTSGHMLHKQLETRHMTMIALGGALGTGLLIGTGSALAKSGPAGVLIDYILVGWVVFVIMTALGEMVSYLPLAQGFGGYATRFVDPALGFATGYTYCFKYMIGTANQLSAFALVMKYWVGDSVNPAVFITVALVGIILINSVNVRAFGEVEFWLSLLKVLTMVGIILLLFILAVGGGPSGDRPGFRYWRDPGPFAEFKVEGDTGRFLGVWSALVTAVYAFTGTELVAVTAGESKNPRLSMPKAARLSFYRVFFFYVRSVLFLGMVVPYNSEALAFATHASKSAAASPFVVAIKLAGIKGLDHVINGCIVLFVLSAANSDFYIASRGLYGIAADGKGPTIFARTTRNGVPWVSVVLCILMCGLAYMSVAASGAKVFGYLTSCVTVFGKLSTSSEPSPFQALTSSGLLVWMSILLCHIAFRRAQSIQGVDPAYIAYRAPFGIVGSYIALGFLTVLIITKGAEVFVGDEFDYKTFILGYIGIPVYLALYLGYKFITKTSYVRAAGADLITGVPAITVAEEKARYEARQKEREEANPRAYWVRKLYGLVSWLF</sequence>
<feature type="region of interest" description="Disordered" evidence="7">
    <location>
        <begin position="1"/>
        <end position="29"/>
    </location>
</feature>
<keyword evidence="5 8" id="KW-1133">Transmembrane helix</keyword>
<feature type="transmembrane region" description="Helical" evidence="8">
    <location>
        <begin position="235"/>
        <end position="255"/>
    </location>
</feature>
<feature type="compositionally biased region" description="Basic and acidic residues" evidence="7">
    <location>
        <begin position="14"/>
        <end position="29"/>
    </location>
</feature>
<evidence type="ECO:0000256" key="3">
    <source>
        <dbReference type="ARBA" id="ARBA00022692"/>
    </source>
</evidence>
<gene>
    <name evidence="10" type="ORF">SAPIO_CDS2555</name>
</gene>
<comment type="caution">
    <text evidence="10">The sequence shown here is derived from an EMBL/GenBank/DDBJ whole genome shotgun (WGS) entry which is preliminary data.</text>
</comment>
<dbReference type="GeneID" id="27721627"/>
<dbReference type="PIRSF" id="PIRSF006060">
    <property type="entry name" value="AA_transporter"/>
    <property type="match status" value="1"/>
</dbReference>
<evidence type="ECO:0000256" key="6">
    <source>
        <dbReference type="ARBA" id="ARBA00023136"/>
    </source>
</evidence>
<feature type="transmembrane region" description="Helical" evidence="8">
    <location>
        <begin position="180"/>
        <end position="202"/>
    </location>
</feature>
<evidence type="ECO:0000256" key="8">
    <source>
        <dbReference type="SAM" id="Phobius"/>
    </source>
</evidence>
<name>A0A084GCQ8_PSEDA</name>
<dbReference type="Proteomes" id="UP000028545">
    <property type="component" value="Unassembled WGS sequence"/>
</dbReference>
<keyword evidence="6 8" id="KW-0472">Membrane</keyword>
<dbReference type="PROSITE" id="PS00218">
    <property type="entry name" value="AMINO_ACID_PERMEASE_1"/>
    <property type="match status" value="1"/>
</dbReference>
<feature type="transmembrane region" description="Helical" evidence="8">
    <location>
        <begin position="77"/>
        <end position="99"/>
    </location>
</feature>
<evidence type="ECO:0000259" key="9">
    <source>
        <dbReference type="Pfam" id="PF00324"/>
    </source>
</evidence>
<feature type="domain" description="Amino acid permease/ SLC12A" evidence="9">
    <location>
        <begin position="43"/>
        <end position="524"/>
    </location>
</feature>